<organism evidence="1">
    <name type="scientific">Albugo laibachii Nc14</name>
    <dbReference type="NCBI Taxonomy" id="890382"/>
    <lineage>
        <taxon>Eukaryota</taxon>
        <taxon>Sar</taxon>
        <taxon>Stramenopiles</taxon>
        <taxon>Oomycota</taxon>
        <taxon>Peronosporomycetes</taxon>
        <taxon>Albuginales</taxon>
        <taxon>Albuginaceae</taxon>
        <taxon>Albugo</taxon>
    </lineage>
</organism>
<gene>
    <name evidence="1" type="primary">AlNc14C205G8786</name>
    <name evidence="1" type="ORF">ALNC14_098800</name>
</gene>
<evidence type="ECO:0000313" key="1">
    <source>
        <dbReference type="EMBL" id="CCA23736.1"/>
    </source>
</evidence>
<reference evidence="1" key="2">
    <citation type="submission" date="2011-02" db="EMBL/GenBank/DDBJ databases">
        <authorList>
            <person name="MacLean D."/>
        </authorList>
    </citation>
    <scope>NUCLEOTIDE SEQUENCE</scope>
</reference>
<dbReference type="EMBL" id="FR824250">
    <property type="protein sequence ID" value="CCA23736.1"/>
    <property type="molecule type" value="Genomic_DNA"/>
</dbReference>
<name>F0WQX6_9STRA</name>
<accession>F0WQX6</accession>
<protein>
    <submittedName>
        <fullName evidence="1">AlNc14C205G8786 protein</fullName>
    </submittedName>
</protein>
<proteinExistence type="predicted"/>
<sequence length="200" mass="22333">MDLIRHQTGGRIIHVSLHMKDIVEHPPLRRKRCSESRDDENIMKFKTYNDVTITLSRGLVKEDYEGIRDTGRHVAARKIGSTMAKSQKTMDSHNLDFDPRNFIRMKPSCESIFTTNSEGVFTHTSSRGVTVEIRSHDYQDANIKSIILSETVKDRGLQDLPDILKFVNEVLCSPKPTPAGIANGNAGYVSTSASTKSSVA</sequence>
<dbReference type="AlphaFoldDB" id="F0WQX6"/>
<reference evidence="1" key="1">
    <citation type="journal article" date="2011" name="PLoS Biol.">
        <title>Gene gain and loss during evolution of obligate parasitism in the white rust pathogen of Arabidopsis thaliana.</title>
        <authorList>
            <person name="Kemen E."/>
            <person name="Gardiner A."/>
            <person name="Schultz-Larsen T."/>
            <person name="Kemen A.C."/>
            <person name="Balmuth A.L."/>
            <person name="Robert-Seilaniantz A."/>
            <person name="Bailey K."/>
            <person name="Holub E."/>
            <person name="Studholme D.J."/>
            <person name="Maclean D."/>
            <person name="Jones J.D."/>
        </authorList>
    </citation>
    <scope>NUCLEOTIDE SEQUENCE</scope>
</reference>
<dbReference type="HOGENOM" id="CLU_1368396_0_0_1"/>